<comment type="caution">
    <text evidence="23">The sequence shown here is derived from an EMBL/GenBank/DDBJ whole genome shotgun (WGS) entry which is preliminary data.</text>
</comment>
<dbReference type="GO" id="GO:0016042">
    <property type="term" value="P:lipid catabolic process"/>
    <property type="evidence" value="ECO:0007669"/>
    <property type="project" value="UniProtKB-KW"/>
</dbReference>
<evidence type="ECO:0000256" key="3">
    <source>
        <dbReference type="ARBA" id="ARBA00012368"/>
    </source>
</evidence>
<dbReference type="Pfam" id="PF00168">
    <property type="entry name" value="C2"/>
    <property type="match status" value="1"/>
</dbReference>
<dbReference type="EC" id="3.1.4.11" evidence="3 18"/>
<feature type="binding site" evidence="16">
    <location>
        <position position="664"/>
    </location>
    <ligand>
        <name>Ca(2+)</name>
        <dbReference type="ChEBI" id="CHEBI:29108"/>
        <label>4</label>
    </ligand>
</feature>
<dbReference type="EMBL" id="VFJC01000013">
    <property type="protein sequence ID" value="KAB5555421.1"/>
    <property type="molecule type" value="Genomic_DNA"/>
</dbReference>
<keyword evidence="8 16" id="KW-0106">Calcium</keyword>
<evidence type="ECO:0000256" key="17">
    <source>
        <dbReference type="PIRSR" id="PIRSR628391-4"/>
    </source>
</evidence>
<evidence type="ECO:0000256" key="12">
    <source>
        <dbReference type="ARBA" id="ARBA00023224"/>
    </source>
</evidence>
<evidence type="ECO:0000256" key="7">
    <source>
        <dbReference type="ARBA" id="ARBA00022801"/>
    </source>
</evidence>
<evidence type="ECO:0000256" key="14">
    <source>
        <dbReference type="PIRSR" id="PIRSR628391-1"/>
    </source>
</evidence>
<evidence type="ECO:0000256" key="10">
    <source>
        <dbReference type="ARBA" id="ARBA00023098"/>
    </source>
</evidence>
<dbReference type="FunFam" id="2.60.40.150:FF:000058">
    <property type="entry name" value="Phosphoinositide phospholipase C"/>
    <property type="match status" value="1"/>
</dbReference>
<evidence type="ECO:0000256" key="1">
    <source>
        <dbReference type="ARBA" id="ARBA00004170"/>
    </source>
</evidence>
<reference evidence="23 24" key="1">
    <citation type="submission" date="2019-06" db="EMBL/GenBank/DDBJ databases">
        <title>A chromosome-scale genome assembly of the striped catfish, Pangasianodon hypophthalmus.</title>
        <authorList>
            <person name="Wen M."/>
            <person name="Zahm M."/>
            <person name="Roques C."/>
            <person name="Cabau C."/>
            <person name="Klopp C."/>
            <person name="Donnadieu C."/>
            <person name="Jouanno E."/>
            <person name="Avarre J.-C."/>
            <person name="Campet M."/>
            <person name="Ha T.T.T."/>
            <person name="Dugue R."/>
            <person name="Lampietro C."/>
            <person name="Louis A."/>
            <person name="Herpin A."/>
            <person name="Echchiki A."/>
            <person name="Berthelot C."/>
            <person name="Parey E."/>
            <person name="Roest-Crollius H."/>
            <person name="Braasch I."/>
            <person name="Postlethwait J."/>
            <person name="Bobe J."/>
            <person name="Montfort J."/>
            <person name="Bouchez O."/>
            <person name="Begum T."/>
            <person name="Schartl M."/>
            <person name="Guiguen Y."/>
        </authorList>
    </citation>
    <scope>NUCLEOTIDE SEQUENCE [LARGE SCALE GENOMIC DNA]</scope>
    <source>
        <strain evidence="23 24">Indonesia</strain>
        <tissue evidence="23">Blood</tissue>
    </source>
</reference>
<dbReference type="PROSITE" id="PS50222">
    <property type="entry name" value="EF_HAND_2"/>
    <property type="match status" value="1"/>
</dbReference>
<dbReference type="PANTHER" id="PTHR10336">
    <property type="entry name" value="PHOSPHOINOSITIDE-SPECIFIC PHOSPHOLIPASE C FAMILY PROTEIN"/>
    <property type="match status" value="1"/>
</dbReference>
<dbReference type="InterPro" id="IPR035892">
    <property type="entry name" value="C2_domain_sf"/>
</dbReference>
<accession>A0A5N5MMI9</accession>
<evidence type="ECO:0000256" key="5">
    <source>
        <dbReference type="ARBA" id="ARBA00022723"/>
    </source>
</evidence>
<feature type="domain" description="EF-hand" evidence="22">
    <location>
        <begin position="165"/>
        <end position="190"/>
    </location>
</feature>
<dbReference type="FunFam" id="1.10.238.10:FF:000005">
    <property type="entry name" value="Phosphoinositide phospholipase C"/>
    <property type="match status" value="1"/>
</dbReference>
<dbReference type="InterPro" id="IPR011993">
    <property type="entry name" value="PH-like_dom_sf"/>
</dbReference>
<evidence type="ECO:0000259" key="21">
    <source>
        <dbReference type="PROSITE" id="PS50008"/>
    </source>
</evidence>
<keyword evidence="5 16" id="KW-0479">Metal-binding</keyword>
<keyword evidence="9 18" id="KW-0442">Lipid degradation</keyword>
<evidence type="ECO:0000256" key="4">
    <source>
        <dbReference type="ARBA" id="ARBA00022490"/>
    </source>
</evidence>
<dbReference type="Pfam" id="PF00387">
    <property type="entry name" value="PI-PLC-Y"/>
    <property type="match status" value="1"/>
</dbReference>
<feature type="binding site" evidence="16">
    <location>
        <position position="717"/>
    </location>
    <ligand>
        <name>Ca(2+)</name>
        <dbReference type="ChEBI" id="CHEBI:29108"/>
        <label>5</label>
    </ligand>
</feature>
<dbReference type="GO" id="GO:0005509">
    <property type="term" value="F:calcium ion binding"/>
    <property type="evidence" value="ECO:0007669"/>
    <property type="project" value="InterPro"/>
</dbReference>
<comment type="subcellular location">
    <subcellularLocation>
        <location evidence="2">Cytoplasm</location>
    </subcellularLocation>
    <subcellularLocation>
        <location evidence="1">Membrane</location>
        <topology evidence="1">Peripheral membrane protein</topology>
    </subcellularLocation>
</comment>
<dbReference type="InterPro" id="IPR000909">
    <property type="entry name" value="PLipase_C_PInositol-sp_X_dom"/>
</dbReference>
<feature type="glycosylation site" description="O-linked (GlcNAc) serine" evidence="17">
    <location>
        <position position="206"/>
    </location>
</feature>
<keyword evidence="6" id="KW-0677">Repeat</keyword>
<dbReference type="GO" id="GO:0004435">
    <property type="term" value="F:phosphatidylinositol-4,5-bisphosphate phospholipase C activity"/>
    <property type="evidence" value="ECO:0007669"/>
    <property type="project" value="UniProtKB-EC"/>
</dbReference>
<evidence type="ECO:0000256" key="9">
    <source>
        <dbReference type="ARBA" id="ARBA00022963"/>
    </source>
</evidence>
<dbReference type="GO" id="GO:0005886">
    <property type="term" value="C:plasma membrane"/>
    <property type="evidence" value="ECO:0007669"/>
    <property type="project" value="TreeGrafter"/>
</dbReference>
<dbReference type="InterPro" id="IPR001192">
    <property type="entry name" value="PI-PLC_fam"/>
</dbReference>
<dbReference type="AlphaFoldDB" id="A0A5N5MMI9"/>
<feature type="domain" description="PI-PLC Y-box" evidence="21">
    <location>
        <begin position="504"/>
        <end position="618"/>
    </location>
</feature>
<evidence type="ECO:0000256" key="18">
    <source>
        <dbReference type="RuleBase" id="RU361133"/>
    </source>
</evidence>
<dbReference type="InterPro" id="IPR018247">
    <property type="entry name" value="EF_Hand_1_Ca_BS"/>
</dbReference>
<comment type="catalytic activity">
    <reaction evidence="13">
        <text>a 1,2-diacyl-sn-glycero-3-phospho-(1D-myo-inositol-4,5-bisphosphate) + H2O = 1D-myo-inositol 1,4,5-trisphosphate + a 1,2-diacyl-sn-glycerol + H(+)</text>
        <dbReference type="Rhea" id="RHEA:33179"/>
        <dbReference type="ChEBI" id="CHEBI:15377"/>
        <dbReference type="ChEBI" id="CHEBI:15378"/>
        <dbReference type="ChEBI" id="CHEBI:17815"/>
        <dbReference type="ChEBI" id="CHEBI:58456"/>
        <dbReference type="ChEBI" id="CHEBI:203600"/>
        <dbReference type="EC" id="3.1.4.11"/>
    </reaction>
    <physiologicalReaction direction="left-to-right" evidence="13">
        <dbReference type="Rhea" id="RHEA:33180"/>
    </physiologicalReaction>
</comment>
<keyword evidence="11" id="KW-0472">Membrane</keyword>
<dbReference type="GO" id="GO:0035556">
    <property type="term" value="P:intracellular signal transduction"/>
    <property type="evidence" value="ECO:0007669"/>
    <property type="project" value="InterPro"/>
</dbReference>
<feature type="binding site" evidence="15">
    <location>
        <position position="559"/>
    </location>
    <ligand>
        <name>substrate</name>
    </ligand>
</feature>
<protein>
    <recommendedName>
        <fullName evidence="3 18">Phosphoinositide phospholipase C</fullName>
        <ecNumber evidence="3 18">3.1.4.11</ecNumber>
    </recommendedName>
</protein>
<evidence type="ECO:0000256" key="16">
    <source>
        <dbReference type="PIRSR" id="PIRSR628391-3"/>
    </source>
</evidence>
<feature type="binding site" evidence="16">
    <location>
        <position position="356"/>
    </location>
    <ligand>
        <name>Ca(2+)</name>
        <dbReference type="ChEBI" id="CHEBI:29108"/>
        <label>3</label>
        <note>catalytic</note>
    </ligand>
</feature>
<dbReference type="InterPro" id="IPR028391">
    <property type="entry name" value="PLC-delta1_cat"/>
</dbReference>
<gene>
    <name evidence="23" type="ORF">PHYPO_G00034040</name>
</gene>
<evidence type="ECO:0000313" key="24">
    <source>
        <dbReference type="Proteomes" id="UP000327468"/>
    </source>
</evidence>
<dbReference type="SUPFAM" id="SSF47473">
    <property type="entry name" value="EF-hand"/>
    <property type="match status" value="1"/>
</dbReference>
<name>A0A5N5MMI9_PANHP</name>
<dbReference type="Gene3D" id="2.60.40.150">
    <property type="entry name" value="C2 domain"/>
    <property type="match status" value="1"/>
</dbReference>
<dbReference type="Gene3D" id="2.30.29.30">
    <property type="entry name" value="Pleckstrin-homology domain (PH domain)/Phosphotyrosine-binding domain (PTB)"/>
    <property type="match status" value="1"/>
</dbReference>
<evidence type="ECO:0000256" key="8">
    <source>
        <dbReference type="ARBA" id="ARBA00022837"/>
    </source>
</evidence>
<keyword evidence="12" id="KW-0807">Transducer</keyword>
<evidence type="ECO:0000259" key="22">
    <source>
        <dbReference type="PROSITE" id="PS50222"/>
    </source>
</evidence>
<dbReference type="SUPFAM" id="SSF49562">
    <property type="entry name" value="C2 domain (Calcium/lipid-binding domain, CaLB)"/>
    <property type="match status" value="1"/>
</dbReference>
<comment type="cofactor">
    <cofactor evidence="16">
        <name>Ca(2+)</name>
        <dbReference type="ChEBI" id="CHEBI:29108"/>
    </cofactor>
    <text evidence="16">Binds 3 Ca(2+) ions per subunit. Two of the Ca(2+) ions are bound to the C2 domain.</text>
</comment>
<dbReference type="PRINTS" id="PR00390">
    <property type="entry name" value="PHPHLIPASEC"/>
</dbReference>
<dbReference type="InterPro" id="IPR017946">
    <property type="entry name" value="PLC-like_Pdiesterase_TIM-brl"/>
</dbReference>
<feature type="domain" description="C2" evidence="20">
    <location>
        <begin position="619"/>
        <end position="748"/>
    </location>
</feature>
<keyword evidence="10 18" id="KW-0443">Lipid metabolism</keyword>
<evidence type="ECO:0000313" key="23">
    <source>
        <dbReference type="EMBL" id="KAB5555421.1"/>
    </source>
</evidence>
<evidence type="ECO:0000259" key="20">
    <source>
        <dbReference type="PROSITE" id="PS50004"/>
    </source>
</evidence>
<dbReference type="PROSITE" id="PS50004">
    <property type="entry name" value="C2"/>
    <property type="match status" value="1"/>
</dbReference>
<dbReference type="InterPro" id="IPR039504">
    <property type="entry name" value="PLC-delta3_EF-hand"/>
</dbReference>
<evidence type="ECO:0000256" key="13">
    <source>
        <dbReference type="ARBA" id="ARBA00023674"/>
    </source>
</evidence>
<feature type="binding site" evidence="16">
    <location>
        <position position="688"/>
    </location>
    <ligand>
        <name>Ca(2+)</name>
        <dbReference type="ChEBI" id="CHEBI:29108"/>
        <label>4</label>
    </ligand>
</feature>
<dbReference type="SMART" id="SM00239">
    <property type="entry name" value="C2"/>
    <property type="match status" value="1"/>
</dbReference>
<dbReference type="CDD" id="cd00275">
    <property type="entry name" value="C2_PLC_like"/>
    <property type="match status" value="1"/>
</dbReference>
<dbReference type="InterPro" id="IPR011992">
    <property type="entry name" value="EF-hand-dom_pair"/>
</dbReference>
<feature type="binding site" evidence="15">
    <location>
        <position position="453"/>
    </location>
    <ligand>
        <name>substrate</name>
    </ligand>
</feature>
<dbReference type="PROSITE" id="PS00018">
    <property type="entry name" value="EF_HAND_1"/>
    <property type="match status" value="2"/>
</dbReference>
<evidence type="ECO:0000256" key="19">
    <source>
        <dbReference type="SAM" id="MobiDB-lite"/>
    </source>
</evidence>
<dbReference type="SUPFAM" id="SSF50729">
    <property type="entry name" value="PH domain-like"/>
    <property type="match status" value="1"/>
</dbReference>
<feature type="binding site" evidence="16">
    <location>
        <position position="402"/>
    </location>
    <ligand>
        <name>Ca(2+)</name>
        <dbReference type="ChEBI" id="CHEBI:29108"/>
        <label>3</label>
        <note>catalytic</note>
    </ligand>
</feature>
<keyword evidence="24" id="KW-1185">Reference proteome</keyword>
<feature type="binding site" evidence="16">
    <location>
        <position position="354"/>
    </location>
    <ligand>
        <name>Ca(2+)</name>
        <dbReference type="ChEBI" id="CHEBI:29108"/>
        <label>3</label>
        <note>catalytic</note>
    </ligand>
</feature>
<dbReference type="Pfam" id="PF14788">
    <property type="entry name" value="EF-hand_10"/>
    <property type="match status" value="1"/>
</dbReference>
<dbReference type="CDD" id="cd08593">
    <property type="entry name" value="PI-PLCc_delta"/>
    <property type="match status" value="1"/>
</dbReference>
<evidence type="ECO:0000256" key="11">
    <source>
        <dbReference type="ARBA" id="ARBA00023136"/>
    </source>
</evidence>
<dbReference type="FunFam" id="3.20.20.190:FF:000022">
    <property type="entry name" value="Phosphoinositide phospholipase C"/>
    <property type="match status" value="1"/>
</dbReference>
<organism evidence="23 24">
    <name type="scientific">Pangasianodon hypophthalmus</name>
    <name type="common">Striped catfish</name>
    <name type="synonym">Helicophagus hypophthalmus</name>
    <dbReference type="NCBI Taxonomy" id="310915"/>
    <lineage>
        <taxon>Eukaryota</taxon>
        <taxon>Metazoa</taxon>
        <taxon>Chordata</taxon>
        <taxon>Craniata</taxon>
        <taxon>Vertebrata</taxon>
        <taxon>Euteleostomi</taxon>
        <taxon>Actinopterygii</taxon>
        <taxon>Neopterygii</taxon>
        <taxon>Teleostei</taxon>
        <taxon>Ostariophysi</taxon>
        <taxon>Siluriformes</taxon>
        <taxon>Pangasiidae</taxon>
        <taxon>Pangasianodon</taxon>
    </lineage>
</organism>
<dbReference type="Pfam" id="PF00388">
    <property type="entry name" value="PI-PLC-X"/>
    <property type="match status" value="1"/>
</dbReference>
<keyword evidence="7 18" id="KW-0378">Hydrolase</keyword>
<dbReference type="FunFam" id="2.30.29.30:FF:000088">
    <property type="entry name" value="Phosphoinositide phospholipase C"/>
    <property type="match status" value="1"/>
</dbReference>
<dbReference type="PROSITE" id="PS50008">
    <property type="entry name" value="PIPLC_Y_DOMAIN"/>
    <property type="match status" value="1"/>
</dbReference>
<dbReference type="InterPro" id="IPR002048">
    <property type="entry name" value="EF_hand_dom"/>
</dbReference>
<dbReference type="SMART" id="SM00148">
    <property type="entry name" value="PLCXc"/>
    <property type="match status" value="1"/>
</dbReference>
<feature type="binding site" evidence="16">
    <location>
        <position position="325"/>
    </location>
    <ligand>
        <name>Ca(2+)</name>
        <dbReference type="ChEBI" id="CHEBI:29108"/>
        <label>3</label>
        <note>catalytic</note>
    </ligand>
</feature>
<keyword evidence="17" id="KW-0325">Glycoprotein</keyword>
<sequence>MLGSEDKAKAVHRNGAAKPKAEQPLRSLGVQDDGDVQTMLQGSAMSKLRSPRWQRRCMLKLQDDGITVRCESNGTFSKTKTFSVMEVECVREGCQSETLRKLAGSVPEAQCLTIVFKGGRKSLDLQCQSIEEAQHWARGICTLQDRINNMSHTEKLDHWIHGYLRQADLNQDGKMTYEEVQTLLQMINIDLDEQYALRLFKKCDQSADNRLDHSEIELFCRELLRRPELDAVFLEYSSNGRVLSTVDLREFLKNQGEDNTLVHAQSLILTYELNEWARKNQLMTANGFTMYMLSKENVVFDPEHGRVYQDMSQPLSHYFISSSHNTYLTKDQVMGESSAEPYIRALSHGCRCVELDCWDGDREPVIYHGHTLTSKVPFREVVEAIAEYAFKASPYPLILSLENHCSVEQQAVMAQQLHSILGDKLLTKPLNNHQCDSLPSPEELKGKILVKGKKERVEQENSSSSESSCSEDESKSEGKVKAKKESKKCTCASSPKVSKLCPELSNLVVYTCSVPFKGFDQAAKRPPNEMSSFSESKALKHIKNSGKIFVRHNTWHLSRIYPSGQRLQSSNYNPQDMWNAGCQIVALNFQTHGEQMDLNQGRFLPNGRCGYILKPSFLCQPDSEFNPENTGGGPGHNPTLLIIKVISAQQLPKPNTEKLNSIVDPLVWVETHGAPIDNNKKKTHRIDNNGFNPRWDCTFKFLLHVPELVLVRFVVEDHDYTARNEFLGQFTLPFTSMRTGYRHVRLLRADGSSLSPASLFIHVKVTPNYSSPKHVASTKA</sequence>
<feature type="active site" evidence="14">
    <location>
        <position position="324"/>
    </location>
</feature>
<dbReference type="SUPFAM" id="SSF51695">
    <property type="entry name" value="PLC-like phosphodiesterases"/>
    <property type="match status" value="1"/>
</dbReference>
<dbReference type="PROSITE" id="PS50007">
    <property type="entry name" value="PIPLC_X_DOMAIN"/>
    <property type="match status" value="1"/>
</dbReference>
<feature type="binding site" evidence="16">
    <location>
        <position position="719"/>
    </location>
    <ligand>
        <name>Ca(2+)</name>
        <dbReference type="ChEBI" id="CHEBI:29108"/>
        <label>5</label>
    </ligand>
</feature>
<proteinExistence type="predicted"/>
<dbReference type="Gene3D" id="3.20.20.190">
    <property type="entry name" value="Phosphatidylinositol (PI) phosphodiesterase"/>
    <property type="match status" value="1"/>
</dbReference>
<dbReference type="Proteomes" id="UP000327468">
    <property type="component" value="Chromosome 12"/>
</dbReference>
<dbReference type="InterPro" id="IPR000008">
    <property type="entry name" value="C2_dom"/>
</dbReference>
<dbReference type="SMART" id="SM00149">
    <property type="entry name" value="PLCYc"/>
    <property type="match status" value="1"/>
</dbReference>
<dbReference type="GO" id="GO:0005737">
    <property type="term" value="C:cytoplasm"/>
    <property type="evidence" value="ECO:0007669"/>
    <property type="project" value="UniProtKB-SubCell"/>
</dbReference>
<dbReference type="Gene3D" id="1.10.238.10">
    <property type="entry name" value="EF-hand"/>
    <property type="match status" value="2"/>
</dbReference>
<evidence type="ECO:0000256" key="2">
    <source>
        <dbReference type="ARBA" id="ARBA00004496"/>
    </source>
</evidence>
<evidence type="ECO:0000256" key="15">
    <source>
        <dbReference type="PIRSR" id="PIRSR628391-2"/>
    </source>
</evidence>
<dbReference type="InterPro" id="IPR001711">
    <property type="entry name" value="PLipase_C_Pinositol-sp_Y"/>
</dbReference>
<feature type="region of interest" description="Disordered" evidence="19">
    <location>
        <begin position="1"/>
        <end position="32"/>
    </location>
</feature>
<keyword evidence="4" id="KW-0963">Cytoplasm</keyword>
<feature type="active site" evidence="14">
    <location>
        <position position="368"/>
    </location>
</feature>
<dbReference type="PANTHER" id="PTHR10336:SF153">
    <property type="entry name" value="PHOSPHOINOSITIDE PHOSPHOLIPASE C"/>
    <property type="match status" value="1"/>
</dbReference>
<feature type="binding site" evidence="16">
    <location>
        <position position="662"/>
    </location>
    <ligand>
        <name>Ca(2+)</name>
        <dbReference type="ChEBI" id="CHEBI:29108"/>
        <label>4</label>
    </ligand>
</feature>
<feature type="region of interest" description="Disordered" evidence="19">
    <location>
        <begin position="449"/>
        <end position="479"/>
    </location>
</feature>
<feature type="binding site" evidence="15">
    <location>
        <position position="532"/>
    </location>
    <ligand>
        <name>substrate</name>
    </ligand>
</feature>
<evidence type="ECO:0000256" key="6">
    <source>
        <dbReference type="ARBA" id="ARBA00022737"/>
    </source>
</evidence>
<feature type="binding site" evidence="15">
    <location>
        <position position="451"/>
    </location>
    <ligand>
        <name>substrate</name>
    </ligand>
</feature>
<dbReference type="OrthoDB" id="269822at2759"/>